<dbReference type="RefSeq" id="WP_095620043.1">
    <property type="nucleotide sequence ID" value="NZ_NSKB01000002.1"/>
</dbReference>
<keyword evidence="3" id="KW-1185">Reference proteome</keyword>
<dbReference type="OrthoDB" id="4565346at2"/>
<reference evidence="2 3" key="1">
    <citation type="submission" date="2017-08" db="EMBL/GenBank/DDBJ databases">
        <title>Halomonas alkalisoli sp. nov., isolated from saline alkaline soil.</title>
        <authorList>
            <person name="Wang D."/>
            <person name="Zhang G."/>
        </authorList>
    </citation>
    <scope>NUCLEOTIDE SEQUENCE [LARGE SCALE GENOMIC DNA]</scope>
    <source>
        <strain evidence="2 3">WRN001</strain>
    </source>
</reference>
<sequence>MPTASNEPRITLHSHDRRVRVIIDGTLLADSTRAIELRERGYPPRQYIPRDDVRMDLLIRSDTETHCPFKGDAAYFSFGDRADVAWSYERPAADMKEIAGRLAFYEEIVE</sequence>
<evidence type="ECO:0000313" key="3">
    <source>
        <dbReference type="Proteomes" id="UP000217771"/>
    </source>
</evidence>
<accession>A0A2A2F0R7</accession>
<name>A0A2A2F0R7_9GAMM</name>
<organism evidence="2 3">
    <name type="scientific">Halomonas salipaludis</name>
    <dbReference type="NCBI Taxonomy" id="2032625"/>
    <lineage>
        <taxon>Bacteria</taxon>
        <taxon>Pseudomonadati</taxon>
        <taxon>Pseudomonadota</taxon>
        <taxon>Gammaproteobacteria</taxon>
        <taxon>Oceanospirillales</taxon>
        <taxon>Halomonadaceae</taxon>
        <taxon>Halomonas</taxon>
    </lineage>
</organism>
<dbReference type="InterPro" id="IPR007361">
    <property type="entry name" value="DUF427"/>
</dbReference>
<dbReference type="Pfam" id="PF04248">
    <property type="entry name" value="NTP_transf_9"/>
    <property type="match status" value="1"/>
</dbReference>
<dbReference type="InterPro" id="IPR038694">
    <property type="entry name" value="DUF427_sf"/>
</dbReference>
<dbReference type="PANTHER" id="PTHR34310">
    <property type="entry name" value="DUF427 DOMAIN PROTEIN (AFU_ORTHOLOGUE AFUA_3G02220)"/>
    <property type="match status" value="1"/>
</dbReference>
<comment type="caution">
    <text evidence="2">The sequence shown here is derived from an EMBL/GenBank/DDBJ whole genome shotgun (WGS) entry which is preliminary data.</text>
</comment>
<dbReference type="AlphaFoldDB" id="A0A2A2F0R7"/>
<feature type="domain" description="DUF427" evidence="1">
    <location>
        <begin position="19"/>
        <end position="107"/>
    </location>
</feature>
<dbReference type="Gene3D" id="2.170.150.40">
    <property type="entry name" value="Domain of unknown function (DUF427)"/>
    <property type="match status" value="1"/>
</dbReference>
<dbReference type="Proteomes" id="UP000217771">
    <property type="component" value="Unassembled WGS sequence"/>
</dbReference>
<evidence type="ECO:0000313" key="2">
    <source>
        <dbReference type="EMBL" id="PAU78370.1"/>
    </source>
</evidence>
<gene>
    <name evidence="2" type="ORF">CK498_06585</name>
</gene>
<evidence type="ECO:0000259" key="1">
    <source>
        <dbReference type="Pfam" id="PF04248"/>
    </source>
</evidence>
<dbReference type="PANTHER" id="PTHR34310:SF8">
    <property type="entry name" value="CONSERVED PROTEIN"/>
    <property type="match status" value="1"/>
</dbReference>
<proteinExistence type="predicted"/>
<protein>
    <recommendedName>
        <fullName evidence="1">DUF427 domain-containing protein</fullName>
    </recommendedName>
</protein>
<dbReference type="EMBL" id="NSKB01000002">
    <property type="protein sequence ID" value="PAU78370.1"/>
    <property type="molecule type" value="Genomic_DNA"/>
</dbReference>